<feature type="region of interest" description="Disordered" evidence="1">
    <location>
        <begin position="1"/>
        <end position="66"/>
    </location>
</feature>
<comment type="caution">
    <text evidence="4">The sequence shown here is derived from an EMBL/GenBank/DDBJ whole genome shotgun (WGS) entry which is preliminary data.</text>
</comment>
<evidence type="ECO:0000259" key="3">
    <source>
        <dbReference type="Pfam" id="PF13178"/>
    </source>
</evidence>
<feature type="compositionally biased region" description="Low complexity" evidence="1">
    <location>
        <begin position="1"/>
        <end position="18"/>
    </location>
</feature>
<evidence type="ECO:0000256" key="1">
    <source>
        <dbReference type="SAM" id="MobiDB-lite"/>
    </source>
</evidence>
<dbReference type="AlphaFoldDB" id="A0A4S4DJ36"/>
<keyword evidence="2" id="KW-0472">Membrane</keyword>
<feature type="compositionally biased region" description="Polar residues" evidence="1">
    <location>
        <begin position="57"/>
        <end position="66"/>
    </location>
</feature>
<proteinExistence type="predicted"/>
<accession>A0A4S4DJ36</accession>
<feature type="compositionally biased region" description="Polar residues" evidence="1">
    <location>
        <begin position="562"/>
        <end position="576"/>
    </location>
</feature>
<feature type="compositionally biased region" description="Polar residues" evidence="1">
    <location>
        <begin position="630"/>
        <end position="642"/>
    </location>
</feature>
<dbReference type="EMBL" id="SDRB02011101">
    <property type="protein sequence ID" value="THG02868.1"/>
    <property type="molecule type" value="Genomic_DNA"/>
</dbReference>
<gene>
    <name evidence="4" type="ORF">TEA_011927</name>
</gene>
<keyword evidence="5" id="KW-1185">Reference proteome</keyword>
<evidence type="ECO:0000313" key="5">
    <source>
        <dbReference type="Proteomes" id="UP000306102"/>
    </source>
</evidence>
<sequence>MPHPNMPSTEPSTSMPSTSMPPPHPTARHAHQSDYFDMEHFGEGPSMVLSPHGPSTAMHTPQTSPPECTNYTSQFAPEVDPLMSEHTSTHHGHILDPSWSPPPYRTAVGTPVTPLAPLSTTCLSTMIPSASTLTAPDPFTIPSSPTLPSSPIPHITFTYHVDPFITHDFHIDGEGEGQVHAPTRGTSKGRGCGGRCGLSAVCESVPEVVSNDCTAAIGDVQPASIEAGEGLILDADAAAIFVTVLKEGVAACCVAGCWLFAASSFSSPLLAKEVNELIFSCSVKQEVVLVSDFSRRAMGKSPGKWIKTVLFGKKSSKSNFSKGRELLASSPTAKSLRLQYNSIEPNSVLNWLERWSASLLWKPIPSTKKVAGSKSQKKKVNPQTVDPETGRVKLSVRRIPSLNLDNVSTQSTSETEKPRRNLRKVSSHPADSVQEHPQNELEKVKRSLRKVHNPNTEGTIQSEADSEKPKYGLQKVLSFSDQNTAEENISDSGEKIKKGTTVTVSKLPDIEATLEPPVVIEANDLLCDDQTAIESQPPENSGKHEGIPVTNGELRSREDITVNESQKSARTASSAAKQERAKNGVQNRPAVPSYMAATESAKAKLKAQGSPRLDQDGIENQNLSRRHSLPASTNKKTNSPSPRAQRPIHSGGKGGNKSDRSMLSSRDGNACVFIIRYSLWLAKGGTVHRGVSPLCSKPLWRNQGSTYYHNDSALPMTTLALTDNCLKGTAICQILGFNVKGWCGQLVVSPSQCLIFPAPKPFFCCVVPAFVPIFAPQDVDTFDAEAPNIAMPSLSSAQSNKSSLLTPLGQPLGSSLSGPSGLSPPPKILQGNIMTNSIVEVFKQAAVRLQDDLLNVLKSKDFHDHESMILEAYFIFCALDALFVDSQPFKEQVAEFIGCAASLAEVEFSINNFMYNDKDLFLSLWLHLLFILSSFILVFMLNSDFQIPCKTNPIQYL</sequence>
<evidence type="ECO:0000256" key="2">
    <source>
        <dbReference type="SAM" id="Phobius"/>
    </source>
</evidence>
<feature type="compositionally biased region" description="Polar residues" evidence="1">
    <location>
        <begin position="403"/>
        <end position="413"/>
    </location>
</feature>
<organism evidence="4 5">
    <name type="scientific">Camellia sinensis var. sinensis</name>
    <name type="common">China tea</name>
    <dbReference type="NCBI Taxonomy" id="542762"/>
    <lineage>
        <taxon>Eukaryota</taxon>
        <taxon>Viridiplantae</taxon>
        <taxon>Streptophyta</taxon>
        <taxon>Embryophyta</taxon>
        <taxon>Tracheophyta</taxon>
        <taxon>Spermatophyta</taxon>
        <taxon>Magnoliopsida</taxon>
        <taxon>eudicotyledons</taxon>
        <taxon>Gunneridae</taxon>
        <taxon>Pentapetalae</taxon>
        <taxon>asterids</taxon>
        <taxon>Ericales</taxon>
        <taxon>Theaceae</taxon>
        <taxon>Camellia</taxon>
    </lineage>
</organism>
<protein>
    <recommendedName>
        <fullName evidence="3">DUF4005 domain-containing protein</fullName>
    </recommendedName>
</protein>
<dbReference type="Pfam" id="PF13178">
    <property type="entry name" value="DUF4005"/>
    <property type="match status" value="1"/>
</dbReference>
<reference evidence="4 5" key="1">
    <citation type="journal article" date="2018" name="Proc. Natl. Acad. Sci. U.S.A.">
        <title>Draft genome sequence of Camellia sinensis var. sinensis provides insights into the evolution of the tea genome and tea quality.</title>
        <authorList>
            <person name="Wei C."/>
            <person name="Yang H."/>
            <person name="Wang S."/>
            <person name="Zhao J."/>
            <person name="Liu C."/>
            <person name="Gao L."/>
            <person name="Xia E."/>
            <person name="Lu Y."/>
            <person name="Tai Y."/>
            <person name="She G."/>
            <person name="Sun J."/>
            <person name="Cao H."/>
            <person name="Tong W."/>
            <person name="Gao Q."/>
            <person name="Li Y."/>
            <person name="Deng W."/>
            <person name="Jiang X."/>
            <person name="Wang W."/>
            <person name="Chen Q."/>
            <person name="Zhang S."/>
            <person name="Li H."/>
            <person name="Wu J."/>
            <person name="Wang P."/>
            <person name="Li P."/>
            <person name="Shi C."/>
            <person name="Zheng F."/>
            <person name="Jian J."/>
            <person name="Huang B."/>
            <person name="Shan D."/>
            <person name="Shi M."/>
            <person name="Fang C."/>
            <person name="Yue Y."/>
            <person name="Li F."/>
            <person name="Li D."/>
            <person name="Wei S."/>
            <person name="Han B."/>
            <person name="Jiang C."/>
            <person name="Yin Y."/>
            <person name="Xia T."/>
            <person name="Zhang Z."/>
            <person name="Bennetzen J.L."/>
            <person name="Zhao S."/>
            <person name="Wan X."/>
        </authorList>
    </citation>
    <scope>NUCLEOTIDE SEQUENCE [LARGE SCALE GENOMIC DNA]</scope>
    <source>
        <strain evidence="5">cv. Shuchazao</strain>
        <tissue evidence="4">Leaf</tissue>
    </source>
</reference>
<feature type="domain" description="DUF4005" evidence="3">
    <location>
        <begin position="578"/>
        <end position="658"/>
    </location>
</feature>
<feature type="transmembrane region" description="Helical" evidence="2">
    <location>
        <begin position="920"/>
        <end position="941"/>
    </location>
</feature>
<dbReference type="InterPro" id="IPR025064">
    <property type="entry name" value="DUF4005"/>
</dbReference>
<feature type="compositionally biased region" description="Basic and acidic residues" evidence="1">
    <location>
        <begin position="433"/>
        <end position="445"/>
    </location>
</feature>
<keyword evidence="2" id="KW-1133">Transmembrane helix</keyword>
<keyword evidence="2" id="KW-0812">Transmembrane</keyword>
<feature type="compositionally biased region" description="Polar residues" evidence="1">
    <location>
        <begin position="453"/>
        <end position="463"/>
    </location>
</feature>
<feature type="region of interest" description="Disordered" evidence="1">
    <location>
        <begin position="532"/>
        <end position="662"/>
    </location>
</feature>
<feature type="region of interest" description="Disordered" evidence="1">
    <location>
        <begin position="368"/>
        <end position="469"/>
    </location>
</feature>
<evidence type="ECO:0000313" key="4">
    <source>
        <dbReference type="EMBL" id="THG02868.1"/>
    </source>
</evidence>
<name>A0A4S4DJ36_CAMSN</name>
<dbReference type="Proteomes" id="UP000306102">
    <property type="component" value="Unassembled WGS sequence"/>
</dbReference>
<feature type="compositionally biased region" description="Basic and acidic residues" evidence="1">
    <location>
        <begin position="31"/>
        <end position="42"/>
    </location>
</feature>